<gene>
    <name evidence="2" type="ORF">EI77_03367</name>
</gene>
<evidence type="ECO:0000256" key="1">
    <source>
        <dbReference type="SAM" id="Phobius"/>
    </source>
</evidence>
<organism evidence="2 3">
    <name type="scientific">Prosthecobacter fusiformis</name>
    <dbReference type="NCBI Taxonomy" id="48464"/>
    <lineage>
        <taxon>Bacteria</taxon>
        <taxon>Pseudomonadati</taxon>
        <taxon>Verrucomicrobiota</taxon>
        <taxon>Verrucomicrobiia</taxon>
        <taxon>Verrucomicrobiales</taxon>
        <taxon>Verrucomicrobiaceae</taxon>
        <taxon>Prosthecobacter</taxon>
    </lineage>
</organism>
<dbReference type="Proteomes" id="UP000295662">
    <property type="component" value="Unassembled WGS sequence"/>
</dbReference>
<protein>
    <recommendedName>
        <fullName evidence="4">Rod shape-determining protein MreD</fullName>
    </recommendedName>
</protein>
<feature type="transmembrane region" description="Helical" evidence="1">
    <location>
        <begin position="37"/>
        <end position="62"/>
    </location>
</feature>
<dbReference type="EMBL" id="SOCA01000007">
    <property type="protein sequence ID" value="TDU67166.1"/>
    <property type="molecule type" value="Genomic_DNA"/>
</dbReference>
<comment type="caution">
    <text evidence="2">The sequence shown here is derived from an EMBL/GenBank/DDBJ whole genome shotgun (WGS) entry which is preliminary data.</text>
</comment>
<dbReference type="AlphaFoldDB" id="A0A4R7RR33"/>
<proteinExistence type="predicted"/>
<keyword evidence="3" id="KW-1185">Reference proteome</keyword>
<evidence type="ECO:0008006" key="4">
    <source>
        <dbReference type="Google" id="ProtNLM"/>
    </source>
</evidence>
<feature type="transmembrane region" description="Helical" evidence="1">
    <location>
        <begin position="6"/>
        <end position="25"/>
    </location>
</feature>
<feature type="transmembrane region" description="Helical" evidence="1">
    <location>
        <begin position="93"/>
        <end position="114"/>
    </location>
</feature>
<dbReference type="RefSeq" id="WP_133796390.1">
    <property type="nucleotide sequence ID" value="NZ_SOCA01000007.1"/>
</dbReference>
<evidence type="ECO:0000313" key="2">
    <source>
        <dbReference type="EMBL" id="TDU67166.1"/>
    </source>
</evidence>
<name>A0A4R7RR33_9BACT</name>
<evidence type="ECO:0000313" key="3">
    <source>
        <dbReference type="Proteomes" id="UP000295662"/>
    </source>
</evidence>
<feature type="transmembrane region" description="Helical" evidence="1">
    <location>
        <begin position="170"/>
        <end position="190"/>
    </location>
</feature>
<reference evidence="2 3" key="1">
    <citation type="submission" date="2019-03" db="EMBL/GenBank/DDBJ databases">
        <title>Genomic Encyclopedia of Archaeal and Bacterial Type Strains, Phase II (KMG-II): from individual species to whole genera.</title>
        <authorList>
            <person name="Goeker M."/>
        </authorList>
    </citation>
    <scope>NUCLEOTIDE SEQUENCE [LARGE SCALE GENOMIC DNA]</scope>
    <source>
        <strain evidence="2 3">ATCC 25309</strain>
    </source>
</reference>
<feature type="transmembrane region" description="Helical" evidence="1">
    <location>
        <begin position="126"/>
        <end position="150"/>
    </location>
</feature>
<keyword evidence="1" id="KW-0472">Membrane</keyword>
<keyword evidence="1" id="KW-0812">Transmembrane</keyword>
<dbReference type="OrthoDB" id="190655at2"/>
<sequence length="206" mass="23003">MIFYPATVLLLLLTFVVQEFIPGIPMAQYATLFLPPVFFFAASVAVPFPMMLLLAFITGFLWDARYVPGVFEPAEKAVHSLMSTGNHLPELDMAGGGFGFGLSILLFGLLGTFLQGVRPLFKRGRLELPVLLVGFTTFAWLLSEYMVMTFLRGSLHFPSAVWTKMITDTLLAMLASPLIFLVMYSLAGLSRYEIKYEGLRYSFDGR</sequence>
<keyword evidence="1" id="KW-1133">Transmembrane helix</keyword>
<accession>A0A4R7RR33</accession>